<evidence type="ECO:0000313" key="3">
    <source>
        <dbReference type="EMBL" id="MBE9214658.1"/>
    </source>
</evidence>
<dbReference type="PANTHER" id="PTHR34136">
    <property type="match status" value="1"/>
</dbReference>
<sequence length="249" mass="28046">MIKPPKKMSVLGLPIHLTTNYPGYLLERLQQRIGTHVVTLNAEMTMQAERNETLATIIKAADLVIPDGAGIVLYLRLLLKQDVSRIPGIELAEALLREIGQNSPDSTVFFYGGKPGTAAAAAQFWQEQIARLNIVGTHSGYHSPEEEQQLHSTLSQLQPQLIYVGLGVPRQELWIEQNRHLCPQAIWIGVGGSFDIWSGAKTRAPAWLGDNNLEWLYRLYQEPWRWRRMLALPKFAWKALIYGVKTKGA</sequence>
<dbReference type="GO" id="GO:0016758">
    <property type="term" value="F:hexosyltransferase activity"/>
    <property type="evidence" value="ECO:0007669"/>
    <property type="project" value="TreeGrafter"/>
</dbReference>
<reference evidence="3" key="1">
    <citation type="submission" date="2020-10" db="EMBL/GenBank/DDBJ databases">
        <authorList>
            <person name="Castelo-Branco R."/>
            <person name="Eusebio N."/>
            <person name="Adriana R."/>
            <person name="Vieira A."/>
            <person name="Brugerolle De Fraissinette N."/>
            <person name="Rezende De Castro R."/>
            <person name="Schneider M.P."/>
            <person name="Vasconcelos V."/>
            <person name="Leao P.N."/>
        </authorList>
    </citation>
    <scope>NUCLEOTIDE SEQUENCE</scope>
    <source>
        <strain evidence="3">LEGE 06105</strain>
    </source>
</reference>
<comment type="caution">
    <text evidence="3">The sequence shown here is derived from an EMBL/GenBank/DDBJ whole genome shotgun (WGS) entry which is preliminary data.</text>
</comment>
<protein>
    <submittedName>
        <fullName evidence="3">WecB/TagA/CpsF family glycosyltransferase</fullName>
    </submittedName>
</protein>
<proteinExistence type="predicted"/>
<organism evidence="3 4">
    <name type="scientific">Plectonema cf. radiosum LEGE 06105</name>
    <dbReference type="NCBI Taxonomy" id="945769"/>
    <lineage>
        <taxon>Bacteria</taxon>
        <taxon>Bacillati</taxon>
        <taxon>Cyanobacteriota</taxon>
        <taxon>Cyanophyceae</taxon>
        <taxon>Oscillatoriophycideae</taxon>
        <taxon>Oscillatoriales</taxon>
        <taxon>Microcoleaceae</taxon>
        <taxon>Plectonema</taxon>
    </lineage>
</organism>
<dbReference type="Pfam" id="PF03808">
    <property type="entry name" value="Glyco_tran_WecG"/>
    <property type="match status" value="1"/>
</dbReference>
<dbReference type="Proteomes" id="UP000620559">
    <property type="component" value="Unassembled WGS sequence"/>
</dbReference>
<dbReference type="NCBIfam" id="TIGR00696">
    <property type="entry name" value="wecG_tagA_cpsF"/>
    <property type="match status" value="1"/>
</dbReference>
<gene>
    <name evidence="3" type="ORF">IQ247_18630</name>
</gene>
<dbReference type="AlphaFoldDB" id="A0A8J7FDY8"/>
<dbReference type="RefSeq" id="WP_193922610.1">
    <property type="nucleotide sequence ID" value="NZ_JADEWL010000067.1"/>
</dbReference>
<name>A0A8J7FDY8_9CYAN</name>
<accession>A0A8J7FDY8</accession>
<dbReference type="PANTHER" id="PTHR34136:SF1">
    <property type="entry name" value="UDP-N-ACETYL-D-MANNOSAMINURONIC ACID TRANSFERASE"/>
    <property type="match status" value="1"/>
</dbReference>
<evidence type="ECO:0000256" key="1">
    <source>
        <dbReference type="ARBA" id="ARBA00022676"/>
    </source>
</evidence>
<dbReference type="InterPro" id="IPR004629">
    <property type="entry name" value="WecG_TagA_CpsF"/>
</dbReference>
<keyword evidence="4" id="KW-1185">Reference proteome</keyword>
<dbReference type="CDD" id="cd06533">
    <property type="entry name" value="Glyco_transf_WecG_TagA"/>
    <property type="match status" value="1"/>
</dbReference>
<dbReference type="EMBL" id="JADEWL010000067">
    <property type="protein sequence ID" value="MBE9214658.1"/>
    <property type="molecule type" value="Genomic_DNA"/>
</dbReference>
<keyword evidence="2" id="KW-0808">Transferase</keyword>
<evidence type="ECO:0000256" key="2">
    <source>
        <dbReference type="ARBA" id="ARBA00022679"/>
    </source>
</evidence>
<keyword evidence="1" id="KW-0328">Glycosyltransferase</keyword>
<evidence type="ECO:0000313" key="4">
    <source>
        <dbReference type="Proteomes" id="UP000620559"/>
    </source>
</evidence>